<evidence type="ECO:0000256" key="1">
    <source>
        <dbReference type="SAM" id="MobiDB-lite"/>
    </source>
</evidence>
<gene>
    <name evidence="2" type="ORF">DU504_03185</name>
</gene>
<accession>A0A368NAU1</accession>
<dbReference type="RefSeq" id="WP_114447950.1">
    <property type="nucleotide sequence ID" value="NZ_QPHM01000001.1"/>
</dbReference>
<evidence type="ECO:0000313" key="3">
    <source>
        <dbReference type="Proteomes" id="UP000252189"/>
    </source>
</evidence>
<sequence length="145" mass="15789">MDSEESQQRQSVTDPDSPPVPCENCAAALRSPERSRYSFLLLDHLTTPIVGCEEHVAQFASTCGYTTDDAAKLVEHRPAGGIRCPSCQLAGYTPRQPIIPVADGAVAVHACPEHQSELLARFRTGLETQQRLTTTLDTSDRPDVL</sequence>
<name>A0A368NAU1_9EURY</name>
<protein>
    <submittedName>
        <fullName evidence="2">Uncharacterized protein</fullName>
    </submittedName>
</protein>
<comment type="caution">
    <text evidence="2">The sequence shown here is derived from an EMBL/GenBank/DDBJ whole genome shotgun (WGS) entry which is preliminary data.</text>
</comment>
<organism evidence="2 3">
    <name type="scientific">Haloplanus salinus</name>
    <dbReference type="NCBI Taxonomy" id="1126245"/>
    <lineage>
        <taxon>Archaea</taxon>
        <taxon>Methanobacteriati</taxon>
        <taxon>Methanobacteriota</taxon>
        <taxon>Stenosarchaea group</taxon>
        <taxon>Halobacteria</taxon>
        <taxon>Halobacteriales</taxon>
        <taxon>Haloferacaceae</taxon>
        <taxon>Haloplanus</taxon>
    </lineage>
</organism>
<dbReference type="OrthoDB" id="334312at2157"/>
<feature type="region of interest" description="Disordered" evidence="1">
    <location>
        <begin position="1"/>
        <end position="22"/>
    </location>
</feature>
<dbReference type="Proteomes" id="UP000252189">
    <property type="component" value="Unassembled WGS sequence"/>
</dbReference>
<keyword evidence="3" id="KW-1185">Reference proteome</keyword>
<dbReference type="AlphaFoldDB" id="A0A368NAU1"/>
<dbReference type="EMBL" id="QPHM01000001">
    <property type="protein sequence ID" value="RCU46399.1"/>
    <property type="molecule type" value="Genomic_DNA"/>
</dbReference>
<reference evidence="2 3" key="1">
    <citation type="submission" date="2018-07" db="EMBL/GenBank/DDBJ databases">
        <title>Genome sequences of Haloplanus salinus JCM 18368T.</title>
        <authorList>
            <person name="Kim Y.B."/>
            <person name="Roh S.W."/>
        </authorList>
    </citation>
    <scope>NUCLEOTIDE SEQUENCE [LARGE SCALE GENOMIC DNA]</scope>
    <source>
        <strain evidence="2 3">JCM 18368</strain>
    </source>
</reference>
<evidence type="ECO:0000313" key="2">
    <source>
        <dbReference type="EMBL" id="RCU46399.1"/>
    </source>
</evidence>
<proteinExistence type="predicted"/>